<dbReference type="InterPro" id="IPR015943">
    <property type="entry name" value="WD40/YVTN_repeat-like_dom_sf"/>
</dbReference>
<dbReference type="SMART" id="SM00320">
    <property type="entry name" value="WD40"/>
    <property type="match status" value="4"/>
</dbReference>
<dbReference type="GO" id="GO:0006406">
    <property type="term" value="P:mRNA export from nucleus"/>
    <property type="evidence" value="ECO:0007669"/>
    <property type="project" value="TreeGrafter"/>
</dbReference>
<dbReference type="Pfam" id="PF00400">
    <property type="entry name" value="WD40"/>
    <property type="match status" value="1"/>
</dbReference>
<dbReference type="PROSITE" id="PS50294">
    <property type="entry name" value="WD_REPEATS_REGION"/>
    <property type="match status" value="1"/>
</dbReference>
<gene>
    <name evidence="7" type="ORF">JBS370_LOCUS6724</name>
    <name evidence="6" type="ORF">SEV965_LOCUS22028</name>
    <name evidence="5" type="ORF">ZHD862_LOCUS9865</name>
</gene>
<evidence type="ECO:0000313" key="7">
    <source>
        <dbReference type="EMBL" id="CAF3657720.1"/>
    </source>
</evidence>
<dbReference type="Proteomes" id="UP000663836">
    <property type="component" value="Unassembled WGS sequence"/>
</dbReference>
<dbReference type="Proteomes" id="UP000663864">
    <property type="component" value="Unassembled WGS sequence"/>
</dbReference>
<evidence type="ECO:0000313" key="8">
    <source>
        <dbReference type="Proteomes" id="UP000663864"/>
    </source>
</evidence>
<proteinExistence type="inferred from homology"/>
<dbReference type="PROSITE" id="PS50082">
    <property type="entry name" value="WD_REPEATS_2"/>
    <property type="match status" value="1"/>
</dbReference>
<dbReference type="PROSITE" id="PS00678">
    <property type="entry name" value="WD_REPEATS_1"/>
    <property type="match status" value="1"/>
</dbReference>
<comment type="caution">
    <text evidence="5">The sequence shown here is derived from an EMBL/GenBank/DDBJ whole genome shotgun (WGS) entry which is preliminary data.</text>
</comment>
<evidence type="ECO:0000256" key="4">
    <source>
        <dbReference type="PROSITE-ProRule" id="PRU00221"/>
    </source>
</evidence>
<accession>A0A814CXY3</accession>
<dbReference type="SUPFAM" id="SSF50978">
    <property type="entry name" value="WD40 repeat-like"/>
    <property type="match status" value="1"/>
</dbReference>
<dbReference type="InterPro" id="IPR019775">
    <property type="entry name" value="WD40_repeat_CS"/>
</dbReference>
<dbReference type="GO" id="GO:0000347">
    <property type="term" value="C:THO complex"/>
    <property type="evidence" value="ECO:0007669"/>
    <property type="project" value="TreeGrafter"/>
</dbReference>
<feature type="repeat" description="WD" evidence="4">
    <location>
        <begin position="181"/>
        <end position="222"/>
    </location>
</feature>
<dbReference type="InterPro" id="IPR036322">
    <property type="entry name" value="WD40_repeat_dom_sf"/>
</dbReference>
<dbReference type="GO" id="GO:0000346">
    <property type="term" value="C:transcription export complex"/>
    <property type="evidence" value="ECO:0007669"/>
    <property type="project" value="TreeGrafter"/>
</dbReference>
<evidence type="ECO:0000256" key="2">
    <source>
        <dbReference type="ARBA" id="ARBA00022574"/>
    </source>
</evidence>
<comment type="similarity">
    <text evidence="1">Belongs to the WD repeat THOC6 family.</text>
</comment>
<keyword evidence="3" id="KW-0677">Repeat</keyword>
<dbReference type="AlphaFoldDB" id="A0A814CXY3"/>
<reference evidence="5" key="1">
    <citation type="submission" date="2021-02" db="EMBL/GenBank/DDBJ databases">
        <authorList>
            <person name="Nowell W R."/>
        </authorList>
    </citation>
    <scope>NUCLEOTIDE SEQUENCE</scope>
</reference>
<evidence type="ECO:0000313" key="6">
    <source>
        <dbReference type="EMBL" id="CAF1218032.1"/>
    </source>
</evidence>
<name>A0A814CXY3_9BILA</name>
<dbReference type="PANTHER" id="PTHR44411">
    <property type="entry name" value="THO COMPLEX SUBUNIT 6 HOMOLOG"/>
    <property type="match status" value="1"/>
</dbReference>
<organism evidence="5 8">
    <name type="scientific">Rotaria sordida</name>
    <dbReference type="NCBI Taxonomy" id="392033"/>
    <lineage>
        <taxon>Eukaryota</taxon>
        <taxon>Metazoa</taxon>
        <taxon>Spiralia</taxon>
        <taxon>Gnathifera</taxon>
        <taxon>Rotifera</taxon>
        <taxon>Eurotatoria</taxon>
        <taxon>Bdelloidea</taxon>
        <taxon>Philodinida</taxon>
        <taxon>Philodinidae</taxon>
        <taxon>Rotaria</taxon>
    </lineage>
</organism>
<dbReference type="EMBL" id="CAJOBD010000380">
    <property type="protein sequence ID" value="CAF3657720.1"/>
    <property type="molecule type" value="Genomic_DNA"/>
</dbReference>
<sequence length="372" mass="40906">MPLTSAYLDAYNTNIDRINTCIVSAVYSPDDTRLIVGDDQGRLGLFYSSPQISIKPIFLTTLPNTYHSQINSRINNNNINNNSISLTSTGNEILIVVGGSIHNGLVQGYRWSDIMSNKKTPQLPSDVFSFDLARGPNEIFVCVQAPSKKQFQKTDEIIVGSSMGILRVLNIERQTLVTTIDAAHKGVVHQVAFANDGKRVASCSEDGTCKIWDLSSSSHQPIHTIETNKWISCCAFDMATDRLVIGGDCPLSLWHLAMLSSSTKQKPLLVYNSIPTPIYSLALCSSNDDTILAGGDTNKLYSIPKNGDEQTMTISRPTTPSPIYTIATTINKNSTKENEDIKVAVAGSHWHIDSFTITETNIRKIGHYEFSK</sequence>
<keyword evidence="2 4" id="KW-0853">WD repeat</keyword>
<dbReference type="InterPro" id="IPR001680">
    <property type="entry name" value="WD40_rpt"/>
</dbReference>
<dbReference type="EMBL" id="CAJNOT010000344">
    <property type="protein sequence ID" value="CAF0948416.1"/>
    <property type="molecule type" value="Genomic_DNA"/>
</dbReference>
<protein>
    <submittedName>
        <fullName evidence="5">Uncharacterized protein</fullName>
    </submittedName>
</protein>
<evidence type="ECO:0000256" key="1">
    <source>
        <dbReference type="ARBA" id="ARBA00009728"/>
    </source>
</evidence>
<evidence type="ECO:0000256" key="3">
    <source>
        <dbReference type="ARBA" id="ARBA00022737"/>
    </source>
</evidence>
<dbReference type="PANTHER" id="PTHR44411:SF1">
    <property type="entry name" value="THO COMPLEX SUBUNIT 6 HOMOLOG"/>
    <property type="match status" value="1"/>
</dbReference>
<dbReference type="EMBL" id="CAJNOU010001533">
    <property type="protein sequence ID" value="CAF1218032.1"/>
    <property type="molecule type" value="Genomic_DNA"/>
</dbReference>
<dbReference type="Gene3D" id="2.130.10.10">
    <property type="entry name" value="YVTN repeat-like/Quinoprotein amine dehydrogenase"/>
    <property type="match status" value="1"/>
</dbReference>
<dbReference type="Proteomes" id="UP000663889">
    <property type="component" value="Unassembled WGS sequence"/>
</dbReference>
<evidence type="ECO:0000313" key="5">
    <source>
        <dbReference type="EMBL" id="CAF0948416.1"/>
    </source>
</evidence>
<dbReference type="InterPro" id="IPR042626">
    <property type="entry name" value="THOC6"/>
</dbReference>